<comment type="caution">
    <text evidence="1">The sequence shown here is derived from an EMBL/GenBank/DDBJ whole genome shotgun (WGS) entry which is preliminary data.</text>
</comment>
<evidence type="ECO:0000313" key="2">
    <source>
        <dbReference type="Proteomes" id="UP000812440"/>
    </source>
</evidence>
<sequence>LLLRCHCSLTGPTALTQSRSGSLTTDLHGIRSVSSRLPEGPGPAAVSPFHQLDPVLGFLTCCETDHEPDCDDKENLQFKCPLKMFEMLNFPLSSRYNCVFQ</sequence>
<dbReference type="AlphaFoldDB" id="A0A8T2JF00"/>
<organism evidence="1 2">
    <name type="scientific">Hymenochirus boettgeri</name>
    <name type="common">Congo dwarf clawed frog</name>
    <dbReference type="NCBI Taxonomy" id="247094"/>
    <lineage>
        <taxon>Eukaryota</taxon>
        <taxon>Metazoa</taxon>
        <taxon>Chordata</taxon>
        <taxon>Craniata</taxon>
        <taxon>Vertebrata</taxon>
        <taxon>Euteleostomi</taxon>
        <taxon>Amphibia</taxon>
        <taxon>Batrachia</taxon>
        <taxon>Anura</taxon>
        <taxon>Pipoidea</taxon>
        <taxon>Pipidae</taxon>
        <taxon>Pipinae</taxon>
        <taxon>Hymenochirus</taxon>
    </lineage>
</organism>
<gene>
    <name evidence="1" type="ORF">GDO86_011084</name>
</gene>
<reference evidence="1" key="1">
    <citation type="thesis" date="2020" institute="ProQuest LLC" country="789 East Eisenhower Parkway, Ann Arbor, MI, USA">
        <title>Comparative Genomics and Chromosome Evolution.</title>
        <authorList>
            <person name="Mudd A.B."/>
        </authorList>
    </citation>
    <scope>NUCLEOTIDE SEQUENCE</scope>
    <source>
        <strain evidence="1">Female2</strain>
        <tissue evidence="1">Blood</tissue>
    </source>
</reference>
<feature type="non-terminal residue" evidence="1">
    <location>
        <position position="1"/>
    </location>
</feature>
<dbReference type="Proteomes" id="UP000812440">
    <property type="component" value="Chromosome 6"/>
</dbReference>
<name>A0A8T2JF00_9PIPI</name>
<dbReference type="EMBL" id="JAACNH010000005">
    <property type="protein sequence ID" value="KAG8442148.1"/>
    <property type="molecule type" value="Genomic_DNA"/>
</dbReference>
<keyword evidence="2" id="KW-1185">Reference proteome</keyword>
<accession>A0A8T2JF00</accession>
<evidence type="ECO:0000313" key="1">
    <source>
        <dbReference type="EMBL" id="KAG8442148.1"/>
    </source>
</evidence>
<proteinExistence type="predicted"/>
<protein>
    <submittedName>
        <fullName evidence="1">Uncharacterized protein</fullName>
    </submittedName>
</protein>